<sequence length="586" mass="66430">MSKPLLLVLGDQLSLSLTTLQDAPDNAVVVMCEVAEEARYVPHHIHKIGLFLAAMRHFSQALRKKGFHVHYSALDDADNTHSLISEAERIAEQCGCDEIHVARPGEWRLWEAMQQRENATIPWRLLEDDRFFTTPDDFANWAKGRKQLRLEYFYREQRKRTGLLMEGDEPAGGKWNFDHDNRQPIKAALEFPELPQHHQDEVTKGALADAECHFSDHMGTLANFNLPVTRKQALVDLKHFMQHGLAQFGRYQDAISDSAPYLYHSRLSAAMNIGLLSPHEVCEAAEQCYHEGDAPINAVEGFIRQILGWREYVRGLYWTKMPRYKSANQLGFTRELPAFYWDADTDMRCLNRAVQMTIDNSYAHHIQRLMVTGNFALLCGVKPEALCDWYLGVYADASEWVELPNTLGMVLHADGGLMGSKPYCASGKYIDKMSDHCQHCRYTPKQITGPNACPFNSLYWHFLENNAEQLNKNPRMKLIYGSLSRMSDEKREAIRQQAESFLAQLEVSPGYGQTCHTAGYVTPQAIPMRSVQTRSHNEPLCTAIRCTAGHPISRRPLPLLPTGSRLAGETSLSETYCTSGYSGYGL</sequence>
<dbReference type="SUPFAM" id="SSF48173">
    <property type="entry name" value="Cryptochrome/photolyase FAD-binding domain"/>
    <property type="match status" value="1"/>
</dbReference>
<keyword evidence="2" id="KW-1185">Reference proteome</keyword>
<organism evidence="1 2">
    <name type="scientific">Vreelandella neptunia</name>
    <dbReference type="NCBI Taxonomy" id="115551"/>
    <lineage>
        <taxon>Bacteria</taxon>
        <taxon>Pseudomonadati</taxon>
        <taxon>Pseudomonadota</taxon>
        <taxon>Gammaproteobacteria</taxon>
        <taxon>Oceanospirillales</taxon>
        <taxon>Halomonadaceae</taxon>
        <taxon>Vreelandella</taxon>
    </lineage>
</organism>
<dbReference type="Proteomes" id="UP001320609">
    <property type="component" value="Unassembled WGS sequence"/>
</dbReference>
<dbReference type="RefSeq" id="WP_240719544.1">
    <property type="nucleotide sequence ID" value="NZ_JAKVTW010000017.1"/>
</dbReference>
<gene>
    <name evidence="1" type="ORF">MLE19_18195</name>
</gene>
<dbReference type="Pfam" id="PF04244">
    <property type="entry name" value="DPRP"/>
    <property type="match status" value="1"/>
</dbReference>
<dbReference type="InterPro" id="IPR052551">
    <property type="entry name" value="UV-DNA_repair_photolyase"/>
</dbReference>
<dbReference type="PANTHER" id="PTHR38657">
    <property type="entry name" value="SLR1343 PROTEIN"/>
    <property type="match status" value="1"/>
</dbReference>
<dbReference type="InterPro" id="IPR014729">
    <property type="entry name" value="Rossmann-like_a/b/a_fold"/>
</dbReference>
<dbReference type="InterPro" id="IPR036134">
    <property type="entry name" value="Crypto/Photolyase_FAD-like_sf"/>
</dbReference>
<dbReference type="Gene3D" id="3.40.50.620">
    <property type="entry name" value="HUPs"/>
    <property type="match status" value="1"/>
</dbReference>
<dbReference type="Gene3D" id="1.10.10.1710">
    <property type="entry name" value="Deoxyribodipyrimidine photolyase-related"/>
    <property type="match status" value="1"/>
</dbReference>
<dbReference type="InterPro" id="IPR007357">
    <property type="entry name" value="PhrB-like"/>
</dbReference>
<dbReference type="EMBL" id="JAKVTW010000017">
    <property type="protein sequence ID" value="MCH4813268.1"/>
    <property type="molecule type" value="Genomic_DNA"/>
</dbReference>
<evidence type="ECO:0000313" key="1">
    <source>
        <dbReference type="EMBL" id="MCH4813268.1"/>
    </source>
</evidence>
<dbReference type="PANTHER" id="PTHR38657:SF1">
    <property type="entry name" value="SLR1343 PROTEIN"/>
    <property type="match status" value="1"/>
</dbReference>
<dbReference type="Gene3D" id="1.25.40.80">
    <property type="match status" value="1"/>
</dbReference>
<protein>
    <submittedName>
        <fullName evidence="1">Cryptochrome/photolyase family protein</fullName>
    </submittedName>
</protein>
<comment type="caution">
    <text evidence="1">The sequence shown here is derived from an EMBL/GenBank/DDBJ whole genome shotgun (WGS) entry which is preliminary data.</text>
</comment>
<name>A0ABS9SAX4_9GAMM</name>
<evidence type="ECO:0000313" key="2">
    <source>
        <dbReference type="Proteomes" id="UP001320609"/>
    </source>
</evidence>
<accession>A0ABS9SAX4</accession>
<dbReference type="Gene3D" id="1.10.579.10">
    <property type="entry name" value="DNA Cyclobutane Dipyrimidine Photolyase, subunit A, domain 3"/>
    <property type="match status" value="1"/>
</dbReference>
<reference evidence="1 2" key="1">
    <citation type="submission" date="2022-03" db="EMBL/GenBank/DDBJ databases">
        <title>Genomic signatures underlying metal tolerance in selected Arctic bacterial isolates.</title>
        <authorList>
            <person name="Thomas F.A."/>
            <person name="Venkatachalam S."/>
            <person name="Krishnan K.P."/>
        </authorList>
    </citation>
    <scope>NUCLEOTIDE SEQUENCE [LARGE SCALE GENOMIC DNA]</scope>
    <source>
        <strain evidence="1 2">HM116</strain>
    </source>
</reference>
<proteinExistence type="predicted"/>